<dbReference type="CDD" id="cd03412">
    <property type="entry name" value="CbiK_N"/>
    <property type="match status" value="1"/>
</dbReference>
<dbReference type="CDD" id="cd03413">
    <property type="entry name" value="CbiK_C"/>
    <property type="match status" value="1"/>
</dbReference>
<name>A0A9D1DQA6_9FIRM</name>
<dbReference type="Gene3D" id="3.40.50.1400">
    <property type="match status" value="2"/>
</dbReference>
<dbReference type="GO" id="GO:0046872">
    <property type="term" value="F:metal ion binding"/>
    <property type="evidence" value="ECO:0007669"/>
    <property type="project" value="UniProtKB-KW"/>
</dbReference>
<keyword evidence="2" id="KW-0170">Cobalt</keyword>
<evidence type="ECO:0000256" key="1">
    <source>
        <dbReference type="PIRSR" id="PIRSR033579-1"/>
    </source>
</evidence>
<comment type="caution">
    <text evidence="3">The sequence shown here is derived from an EMBL/GenBank/DDBJ whole genome shotgun (WGS) entry which is preliminary data.</text>
</comment>
<feature type="active site" description="Proton acceptor" evidence="1">
    <location>
        <position position="142"/>
    </location>
</feature>
<dbReference type="PIRSF" id="PIRSF033579">
    <property type="entry name" value="Anaer_Co_chel"/>
    <property type="match status" value="1"/>
</dbReference>
<proteinExistence type="predicted"/>
<feature type="binding site" evidence="2">
    <location>
        <position position="173"/>
    </location>
    <ligand>
        <name>Co(2+)</name>
        <dbReference type="ChEBI" id="CHEBI:48828"/>
    </ligand>
</feature>
<dbReference type="GO" id="GO:0019251">
    <property type="term" value="P:anaerobic cobalamin biosynthetic process"/>
    <property type="evidence" value="ECO:0007669"/>
    <property type="project" value="InterPro"/>
</dbReference>
<dbReference type="GO" id="GO:0016852">
    <property type="term" value="F:sirohydrochlorin cobaltochelatase activity"/>
    <property type="evidence" value="ECO:0007669"/>
    <property type="project" value="InterPro"/>
</dbReference>
<keyword evidence="2" id="KW-0479">Metal-binding</keyword>
<dbReference type="Pfam" id="PF06180">
    <property type="entry name" value="CbiK"/>
    <property type="match status" value="1"/>
</dbReference>
<dbReference type="EMBL" id="DVHF01000051">
    <property type="protein sequence ID" value="HIR56942.1"/>
    <property type="molecule type" value="Genomic_DNA"/>
</dbReference>
<evidence type="ECO:0000313" key="3">
    <source>
        <dbReference type="EMBL" id="HIR56942.1"/>
    </source>
</evidence>
<reference evidence="3" key="1">
    <citation type="submission" date="2020-10" db="EMBL/GenBank/DDBJ databases">
        <authorList>
            <person name="Gilroy R."/>
        </authorList>
    </citation>
    <scope>NUCLEOTIDE SEQUENCE</scope>
    <source>
        <strain evidence="3">ChiSjej1B19-7085</strain>
    </source>
</reference>
<dbReference type="InterPro" id="IPR010388">
    <property type="entry name" value="Anaerobic_Co-chelatase"/>
</dbReference>
<feature type="binding site" evidence="2">
    <location>
        <position position="142"/>
    </location>
    <ligand>
        <name>Co(2+)</name>
        <dbReference type="ChEBI" id="CHEBI:48828"/>
    </ligand>
</feature>
<sequence length="255" mass="28679">MKQAILVVSFGTAVPRARDDIEAVETELRALRPQLPFYRAFTSPRIRRILADRGETIPSLEDALEQMQRDGITDAAVQPTHILYGYEYDKIRKTVEKFRPQFERIQLGAPLFSCTADILETAAILDGCYPAEDEKRFVFMGHGTGHFADLAYPALETALHRRGRKDCFLTTVEGWPDFESVCRFLKDVPVTLVPLMLVAGDHALHDMAGDDPDSLKSLLESEGCRVSCVQRGLGSVPEIRRMYARHLKALLDAEE</sequence>
<evidence type="ECO:0000313" key="4">
    <source>
        <dbReference type="Proteomes" id="UP000886785"/>
    </source>
</evidence>
<evidence type="ECO:0000256" key="2">
    <source>
        <dbReference type="PIRSR" id="PIRSR033579-3"/>
    </source>
</evidence>
<dbReference type="Proteomes" id="UP000886785">
    <property type="component" value="Unassembled WGS sequence"/>
</dbReference>
<dbReference type="SUPFAM" id="SSF53800">
    <property type="entry name" value="Chelatase"/>
    <property type="match status" value="1"/>
</dbReference>
<reference evidence="3" key="2">
    <citation type="journal article" date="2021" name="PeerJ">
        <title>Extensive microbial diversity within the chicken gut microbiome revealed by metagenomics and culture.</title>
        <authorList>
            <person name="Gilroy R."/>
            <person name="Ravi A."/>
            <person name="Getino M."/>
            <person name="Pursley I."/>
            <person name="Horton D.L."/>
            <person name="Alikhan N.F."/>
            <person name="Baker D."/>
            <person name="Gharbi K."/>
            <person name="Hall N."/>
            <person name="Watson M."/>
            <person name="Adriaenssens E.M."/>
            <person name="Foster-Nyarko E."/>
            <person name="Jarju S."/>
            <person name="Secka A."/>
            <person name="Antonio M."/>
            <person name="Oren A."/>
            <person name="Chaudhuri R.R."/>
            <person name="La Ragione R."/>
            <person name="Hildebrand F."/>
            <person name="Pallen M.J."/>
        </authorList>
    </citation>
    <scope>NUCLEOTIDE SEQUENCE</scope>
    <source>
        <strain evidence="3">ChiSjej1B19-7085</strain>
    </source>
</reference>
<gene>
    <name evidence="3" type="ORF">IAA54_04675</name>
</gene>
<feature type="binding site" evidence="2">
    <location>
        <position position="202"/>
    </location>
    <ligand>
        <name>Co(2+)</name>
        <dbReference type="ChEBI" id="CHEBI:48828"/>
    </ligand>
</feature>
<dbReference type="AlphaFoldDB" id="A0A9D1DQA6"/>
<organism evidence="3 4">
    <name type="scientific">Candidatus Gallacutalibacter pullicola</name>
    <dbReference type="NCBI Taxonomy" id="2840830"/>
    <lineage>
        <taxon>Bacteria</taxon>
        <taxon>Bacillati</taxon>
        <taxon>Bacillota</taxon>
        <taxon>Clostridia</taxon>
        <taxon>Eubacteriales</taxon>
        <taxon>Candidatus Gallacutalibacter</taxon>
    </lineage>
</organism>
<protein>
    <submittedName>
        <fullName evidence="3">Sirohydrochlorin cobaltochelatase</fullName>
    </submittedName>
</protein>
<accession>A0A9D1DQA6</accession>